<evidence type="ECO:0008006" key="5">
    <source>
        <dbReference type="Google" id="ProtNLM"/>
    </source>
</evidence>
<feature type="chain" id="PRO_5026782616" description="DUF4177 domain-containing protein" evidence="2">
    <location>
        <begin position="25"/>
        <end position="150"/>
    </location>
</feature>
<reference evidence="4" key="1">
    <citation type="submission" date="2020-05" db="EMBL/GenBank/DDBJ databases">
        <title>Frigoriglobus tundricola gen. nov., sp. nov., a psychrotolerant cellulolytic planctomycete of the family Gemmataceae with two divergent copies of 16S rRNA gene.</title>
        <authorList>
            <person name="Kulichevskaya I.S."/>
            <person name="Ivanova A.A."/>
            <person name="Naumoff D.G."/>
            <person name="Beletsky A.V."/>
            <person name="Rijpstra W.I.C."/>
            <person name="Sinninghe Damste J.S."/>
            <person name="Mardanov A.V."/>
            <person name="Ravin N.V."/>
            <person name="Dedysh S.N."/>
        </authorList>
    </citation>
    <scope>NUCLEOTIDE SEQUENCE [LARGE SCALE GENOMIC DNA]</scope>
    <source>
        <strain evidence="4">PL17</strain>
    </source>
</reference>
<keyword evidence="2" id="KW-0732">Signal</keyword>
<evidence type="ECO:0000313" key="4">
    <source>
        <dbReference type="Proteomes" id="UP000503447"/>
    </source>
</evidence>
<dbReference type="AlphaFoldDB" id="A0A6M5Z1H8"/>
<protein>
    <recommendedName>
        <fullName evidence="5">DUF4177 domain-containing protein</fullName>
    </recommendedName>
</protein>
<proteinExistence type="predicted"/>
<accession>A0A6M5Z1H8</accession>
<evidence type="ECO:0000313" key="3">
    <source>
        <dbReference type="EMBL" id="QJX00019.1"/>
    </source>
</evidence>
<dbReference type="RefSeq" id="WP_171474868.1">
    <property type="nucleotide sequence ID" value="NZ_CP053452.2"/>
</dbReference>
<sequence>MRMFAAVAMSAAVWLVTPEGTASAQEKAAVKWEYAELSFRGAPARPAGKDKDGNEVPATEGTLAIHWTTGDEDLSVKGWDELAKKLKVELKKDSSAVSQKIQVLNGLGAAGWEVVDLQAPIAQPGGFGGPGGGAAARVLMTRMLFKRRVP</sequence>
<organism evidence="3 4">
    <name type="scientific">Frigoriglobus tundricola</name>
    <dbReference type="NCBI Taxonomy" id="2774151"/>
    <lineage>
        <taxon>Bacteria</taxon>
        <taxon>Pseudomonadati</taxon>
        <taxon>Planctomycetota</taxon>
        <taxon>Planctomycetia</taxon>
        <taxon>Gemmatales</taxon>
        <taxon>Gemmataceae</taxon>
        <taxon>Frigoriglobus</taxon>
    </lineage>
</organism>
<feature type="region of interest" description="Disordered" evidence="1">
    <location>
        <begin position="43"/>
        <end position="62"/>
    </location>
</feature>
<dbReference type="Proteomes" id="UP000503447">
    <property type="component" value="Chromosome"/>
</dbReference>
<feature type="signal peptide" evidence="2">
    <location>
        <begin position="1"/>
        <end position="24"/>
    </location>
</feature>
<evidence type="ECO:0000256" key="2">
    <source>
        <dbReference type="SAM" id="SignalP"/>
    </source>
</evidence>
<gene>
    <name evidence="3" type="ORF">FTUN_7641</name>
</gene>
<dbReference type="KEGG" id="ftj:FTUN_7641"/>
<name>A0A6M5Z1H8_9BACT</name>
<keyword evidence="4" id="KW-1185">Reference proteome</keyword>
<dbReference type="EMBL" id="CP053452">
    <property type="protein sequence ID" value="QJX00019.1"/>
    <property type="molecule type" value="Genomic_DNA"/>
</dbReference>
<evidence type="ECO:0000256" key="1">
    <source>
        <dbReference type="SAM" id="MobiDB-lite"/>
    </source>
</evidence>